<protein>
    <submittedName>
        <fullName evidence="3">Serine/threonine protein kinase</fullName>
    </submittedName>
</protein>
<dbReference type="GO" id="GO:0004674">
    <property type="term" value="F:protein serine/threonine kinase activity"/>
    <property type="evidence" value="ECO:0007669"/>
    <property type="project" value="UniProtKB-KW"/>
</dbReference>
<sequence>MNLEIRNIIEIWPKWKILQIIENSSSGTVYKACKEETEYTAWAAIKVIRIPKDESELRVRKQEGMDDISIQYYYQNVIWEFLNKIRVMELLKPLNNIVRIEECYIKRRENRPEWYIYIRMELLEGLLSYIERKPLSVEEIVKLGIDICEALKICEAHNIIHGDIKPDNIFVDQFGTFKLGDFGIGKRMENSQTKLYQKETSMYVAPEFYRDGVVGKTAAIYALGIILHNLIGSGRFRFPFMPSYSQLATLNLKDQALYRQLNGKSASTLCGLGSTLEAVVAKACAPDPRIRYQTAQEFQRDLIQWRDFSANKIWEFPGNTLTKCISFGQMRIEEDSVSGNNPGQIMDSALAQSRDMIGNPMPKNTVSGAKIAIWIATGFCVLVLCFFADILY</sequence>
<evidence type="ECO:0000256" key="1">
    <source>
        <dbReference type="SAM" id="Phobius"/>
    </source>
</evidence>
<organism evidence="3 4">
    <name type="scientific">Candidatus Scybalocola faecigallinarum</name>
    <dbReference type="NCBI Taxonomy" id="2840941"/>
    <lineage>
        <taxon>Bacteria</taxon>
        <taxon>Bacillati</taxon>
        <taxon>Bacillota</taxon>
        <taxon>Clostridia</taxon>
        <taxon>Lachnospirales</taxon>
        <taxon>Lachnospiraceae</taxon>
        <taxon>Lachnospiraceae incertae sedis</taxon>
        <taxon>Candidatus Scybalocola (ex Gilroy et al. 2021)</taxon>
    </lineage>
</organism>
<dbReference type="InterPro" id="IPR000719">
    <property type="entry name" value="Prot_kinase_dom"/>
</dbReference>
<keyword evidence="1" id="KW-0812">Transmembrane</keyword>
<dbReference type="AlphaFoldDB" id="A0A9D1F3V0"/>
<feature type="domain" description="Protein kinase" evidence="2">
    <location>
        <begin position="15"/>
        <end position="303"/>
    </location>
</feature>
<dbReference type="Pfam" id="PF00069">
    <property type="entry name" value="Pkinase"/>
    <property type="match status" value="1"/>
</dbReference>
<dbReference type="GO" id="GO:0005524">
    <property type="term" value="F:ATP binding"/>
    <property type="evidence" value="ECO:0007669"/>
    <property type="project" value="InterPro"/>
</dbReference>
<dbReference type="PROSITE" id="PS00108">
    <property type="entry name" value="PROTEIN_KINASE_ST"/>
    <property type="match status" value="1"/>
</dbReference>
<dbReference type="PROSITE" id="PS50011">
    <property type="entry name" value="PROTEIN_KINASE_DOM"/>
    <property type="match status" value="1"/>
</dbReference>
<dbReference type="InterPro" id="IPR008271">
    <property type="entry name" value="Ser/Thr_kinase_AS"/>
</dbReference>
<keyword evidence="1" id="KW-1133">Transmembrane helix</keyword>
<keyword evidence="3" id="KW-0418">Kinase</keyword>
<evidence type="ECO:0000313" key="4">
    <source>
        <dbReference type="Proteomes" id="UP000823927"/>
    </source>
</evidence>
<dbReference type="CDD" id="cd14014">
    <property type="entry name" value="STKc_PknB_like"/>
    <property type="match status" value="1"/>
</dbReference>
<name>A0A9D1F3V0_9FIRM</name>
<keyword evidence="3" id="KW-0723">Serine/threonine-protein kinase</keyword>
<reference evidence="3" key="2">
    <citation type="journal article" date="2021" name="PeerJ">
        <title>Extensive microbial diversity within the chicken gut microbiome revealed by metagenomics and culture.</title>
        <authorList>
            <person name="Gilroy R."/>
            <person name="Ravi A."/>
            <person name="Getino M."/>
            <person name="Pursley I."/>
            <person name="Horton D.L."/>
            <person name="Alikhan N.F."/>
            <person name="Baker D."/>
            <person name="Gharbi K."/>
            <person name="Hall N."/>
            <person name="Watson M."/>
            <person name="Adriaenssens E.M."/>
            <person name="Foster-Nyarko E."/>
            <person name="Jarju S."/>
            <person name="Secka A."/>
            <person name="Antonio M."/>
            <person name="Oren A."/>
            <person name="Chaudhuri R.R."/>
            <person name="La Ragione R."/>
            <person name="Hildebrand F."/>
            <person name="Pallen M.J."/>
        </authorList>
    </citation>
    <scope>NUCLEOTIDE SEQUENCE</scope>
    <source>
        <strain evidence="3">CHK178-757</strain>
    </source>
</reference>
<dbReference type="Gene3D" id="3.30.200.20">
    <property type="entry name" value="Phosphorylase Kinase, domain 1"/>
    <property type="match status" value="1"/>
</dbReference>
<dbReference type="SUPFAM" id="SSF56112">
    <property type="entry name" value="Protein kinase-like (PK-like)"/>
    <property type="match status" value="1"/>
</dbReference>
<gene>
    <name evidence="3" type="ORF">IAB46_06355</name>
</gene>
<dbReference type="EMBL" id="DVIT01000024">
    <property type="protein sequence ID" value="HIS47168.1"/>
    <property type="molecule type" value="Genomic_DNA"/>
</dbReference>
<dbReference type="Gene3D" id="1.10.510.10">
    <property type="entry name" value="Transferase(Phosphotransferase) domain 1"/>
    <property type="match status" value="1"/>
</dbReference>
<keyword evidence="3" id="KW-0808">Transferase</keyword>
<accession>A0A9D1F3V0</accession>
<evidence type="ECO:0000259" key="2">
    <source>
        <dbReference type="PROSITE" id="PS50011"/>
    </source>
</evidence>
<dbReference type="Proteomes" id="UP000823927">
    <property type="component" value="Unassembled WGS sequence"/>
</dbReference>
<comment type="caution">
    <text evidence="3">The sequence shown here is derived from an EMBL/GenBank/DDBJ whole genome shotgun (WGS) entry which is preliminary data.</text>
</comment>
<feature type="transmembrane region" description="Helical" evidence="1">
    <location>
        <begin position="371"/>
        <end position="391"/>
    </location>
</feature>
<reference evidence="3" key="1">
    <citation type="submission" date="2020-10" db="EMBL/GenBank/DDBJ databases">
        <authorList>
            <person name="Gilroy R."/>
        </authorList>
    </citation>
    <scope>NUCLEOTIDE SEQUENCE</scope>
    <source>
        <strain evidence="3">CHK178-757</strain>
    </source>
</reference>
<dbReference type="InterPro" id="IPR011009">
    <property type="entry name" value="Kinase-like_dom_sf"/>
</dbReference>
<dbReference type="PANTHER" id="PTHR44167:SF24">
    <property type="entry name" value="SERINE_THREONINE-PROTEIN KINASE CHK2"/>
    <property type="match status" value="1"/>
</dbReference>
<keyword evidence="1" id="KW-0472">Membrane</keyword>
<dbReference type="GO" id="GO:0005737">
    <property type="term" value="C:cytoplasm"/>
    <property type="evidence" value="ECO:0007669"/>
    <property type="project" value="TreeGrafter"/>
</dbReference>
<proteinExistence type="predicted"/>
<dbReference type="PANTHER" id="PTHR44167">
    <property type="entry name" value="OVARIAN-SPECIFIC SERINE/THREONINE-PROTEIN KINASE LOK-RELATED"/>
    <property type="match status" value="1"/>
</dbReference>
<evidence type="ECO:0000313" key="3">
    <source>
        <dbReference type="EMBL" id="HIS47168.1"/>
    </source>
</evidence>
<dbReference type="SMART" id="SM00220">
    <property type="entry name" value="S_TKc"/>
    <property type="match status" value="1"/>
</dbReference>